<keyword evidence="3" id="KW-1185">Reference proteome</keyword>
<reference evidence="2" key="3">
    <citation type="journal article" date="2017" name="Nature">
        <title>Genome sequence of the progenitor of the wheat D genome Aegilops tauschii.</title>
        <authorList>
            <person name="Luo M.C."/>
            <person name="Gu Y.Q."/>
            <person name="Puiu D."/>
            <person name="Wang H."/>
            <person name="Twardziok S.O."/>
            <person name="Deal K.R."/>
            <person name="Huo N."/>
            <person name="Zhu T."/>
            <person name="Wang L."/>
            <person name="Wang Y."/>
            <person name="McGuire P.E."/>
            <person name="Liu S."/>
            <person name="Long H."/>
            <person name="Ramasamy R.K."/>
            <person name="Rodriguez J.C."/>
            <person name="Van S.L."/>
            <person name="Yuan L."/>
            <person name="Wang Z."/>
            <person name="Xia Z."/>
            <person name="Xiao L."/>
            <person name="Anderson O.D."/>
            <person name="Ouyang S."/>
            <person name="Liang Y."/>
            <person name="Zimin A.V."/>
            <person name="Pertea G."/>
            <person name="Qi P."/>
            <person name="Bennetzen J.L."/>
            <person name="Dai X."/>
            <person name="Dawson M.W."/>
            <person name="Muller H.G."/>
            <person name="Kugler K."/>
            <person name="Rivarola-Duarte L."/>
            <person name="Spannagl M."/>
            <person name="Mayer K.F.X."/>
            <person name="Lu F.H."/>
            <person name="Bevan M.W."/>
            <person name="Leroy P."/>
            <person name="Li P."/>
            <person name="You F.M."/>
            <person name="Sun Q."/>
            <person name="Liu Z."/>
            <person name="Lyons E."/>
            <person name="Wicker T."/>
            <person name="Salzberg S.L."/>
            <person name="Devos K.M."/>
            <person name="Dvorak J."/>
        </authorList>
    </citation>
    <scope>NUCLEOTIDE SEQUENCE [LARGE SCALE GENOMIC DNA]</scope>
    <source>
        <strain evidence="2">cv. AL8/78</strain>
    </source>
</reference>
<dbReference type="Gramene" id="AET2Gv20426900.3">
    <property type="protein sequence ID" value="AET2Gv20426900.3"/>
    <property type="gene ID" value="AET2Gv20426900"/>
</dbReference>
<feature type="signal peptide" evidence="1">
    <location>
        <begin position="1"/>
        <end position="23"/>
    </location>
</feature>
<proteinExistence type="predicted"/>
<organism evidence="2 3">
    <name type="scientific">Aegilops tauschii subsp. strangulata</name>
    <name type="common">Goatgrass</name>
    <dbReference type="NCBI Taxonomy" id="200361"/>
    <lineage>
        <taxon>Eukaryota</taxon>
        <taxon>Viridiplantae</taxon>
        <taxon>Streptophyta</taxon>
        <taxon>Embryophyta</taxon>
        <taxon>Tracheophyta</taxon>
        <taxon>Spermatophyta</taxon>
        <taxon>Magnoliopsida</taxon>
        <taxon>Liliopsida</taxon>
        <taxon>Poales</taxon>
        <taxon>Poaceae</taxon>
        <taxon>BOP clade</taxon>
        <taxon>Pooideae</taxon>
        <taxon>Triticodae</taxon>
        <taxon>Triticeae</taxon>
        <taxon>Triticinae</taxon>
        <taxon>Aegilops</taxon>
    </lineage>
</organism>
<name>A0A453B9M6_AEGTS</name>
<evidence type="ECO:0000313" key="3">
    <source>
        <dbReference type="Proteomes" id="UP000015105"/>
    </source>
</evidence>
<evidence type="ECO:0000313" key="2">
    <source>
        <dbReference type="EnsemblPlants" id="AET2Gv20426900.3"/>
    </source>
</evidence>
<protein>
    <submittedName>
        <fullName evidence="2">Uncharacterized protein</fullName>
    </submittedName>
</protein>
<evidence type="ECO:0000256" key="1">
    <source>
        <dbReference type="SAM" id="SignalP"/>
    </source>
</evidence>
<dbReference type="AlphaFoldDB" id="A0A453B9M6"/>
<reference evidence="2" key="4">
    <citation type="submission" date="2019-03" db="UniProtKB">
        <authorList>
            <consortium name="EnsemblPlants"/>
        </authorList>
    </citation>
    <scope>IDENTIFICATION</scope>
</reference>
<feature type="chain" id="PRO_5019524969" evidence="1">
    <location>
        <begin position="24"/>
        <end position="333"/>
    </location>
</feature>
<dbReference type="Pfam" id="PF05212">
    <property type="entry name" value="DUF707"/>
    <property type="match status" value="1"/>
</dbReference>
<dbReference type="PANTHER" id="PTHR31210">
    <property type="entry name" value="OS06G0731900 PROTEIN"/>
    <property type="match status" value="1"/>
</dbReference>
<sequence>MRLRLRLLVLCLMIILFVVYNMASYQRRQTVLDEDAPPFDTIMGSDRAAVKVSGTGRANAKVSHRAASTARVGFLPHGIVEPYSDMELKPLWLTRSVQSQESNQNDRCLIAIPAGINQKKSVDALMKKFLAENFTAILFHYDGKVNEWNDLPWSKSVIHIAASNQTKWWFAKRFLHPAVVSMYKYIFLWDEDLEVDNFNPRRYLNIVKSERLEISQPGLDPKLSEIHHPITVRKKTGNFHRRVSRANKDCSREGPPCSGWVEGMAPVFSKSAWQCAWHLIQNDLVHGWGIDYKFGYCAQGDRTKNIGVVDSEFVVHRGVQTLGGSAMTKVETV</sequence>
<dbReference type="EnsemblPlants" id="AET2Gv20426900.3">
    <property type="protein sequence ID" value="AET2Gv20426900.3"/>
    <property type="gene ID" value="AET2Gv20426900"/>
</dbReference>
<reference evidence="3" key="2">
    <citation type="journal article" date="2017" name="Nat. Plants">
        <title>The Aegilops tauschii genome reveals multiple impacts of transposons.</title>
        <authorList>
            <person name="Zhao G."/>
            <person name="Zou C."/>
            <person name="Li K."/>
            <person name="Wang K."/>
            <person name="Li T."/>
            <person name="Gao L."/>
            <person name="Zhang X."/>
            <person name="Wang H."/>
            <person name="Yang Z."/>
            <person name="Liu X."/>
            <person name="Jiang W."/>
            <person name="Mao L."/>
            <person name="Kong X."/>
            <person name="Jiao Y."/>
            <person name="Jia J."/>
        </authorList>
    </citation>
    <scope>NUCLEOTIDE SEQUENCE [LARGE SCALE GENOMIC DNA]</scope>
    <source>
        <strain evidence="3">cv. AL8/78</strain>
    </source>
</reference>
<reference evidence="3" key="1">
    <citation type="journal article" date="2014" name="Science">
        <title>Ancient hybridizations among the ancestral genomes of bread wheat.</title>
        <authorList>
            <consortium name="International Wheat Genome Sequencing Consortium,"/>
            <person name="Marcussen T."/>
            <person name="Sandve S.R."/>
            <person name="Heier L."/>
            <person name="Spannagl M."/>
            <person name="Pfeifer M."/>
            <person name="Jakobsen K.S."/>
            <person name="Wulff B.B."/>
            <person name="Steuernagel B."/>
            <person name="Mayer K.F."/>
            <person name="Olsen O.A."/>
        </authorList>
    </citation>
    <scope>NUCLEOTIDE SEQUENCE [LARGE SCALE GENOMIC DNA]</scope>
    <source>
        <strain evidence="3">cv. AL8/78</strain>
    </source>
</reference>
<keyword evidence="1" id="KW-0732">Signal</keyword>
<reference evidence="2" key="5">
    <citation type="journal article" date="2021" name="G3 (Bethesda)">
        <title>Aegilops tauschii genome assembly Aet v5.0 features greater sequence contiguity and improved annotation.</title>
        <authorList>
            <person name="Wang L."/>
            <person name="Zhu T."/>
            <person name="Rodriguez J.C."/>
            <person name="Deal K.R."/>
            <person name="Dubcovsky J."/>
            <person name="McGuire P.E."/>
            <person name="Lux T."/>
            <person name="Spannagl M."/>
            <person name="Mayer K.F.X."/>
            <person name="Baldrich P."/>
            <person name="Meyers B.C."/>
            <person name="Huo N."/>
            <person name="Gu Y.Q."/>
            <person name="Zhou H."/>
            <person name="Devos K.M."/>
            <person name="Bennetzen J.L."/>
            <person name="Unver T."/>
            <person name="Budak H."/>
            <person name="Gulick P.J."/>
            <person name="Galiba G."/>
            <person name="Kalapos B."/>
            <person name="Nelson D.R."/>
            <person name="Li P."/>
            <person name="You F.M."/>
            <person name="Luo M.C."/>
            <person name="Dvorak J."/>
        </authorList>
    </citation>
    <scope>NUCLEOTIDE SEQUENCE [LARGE SCALE GENOMIC DNA]</scope>
    <source>
        <strain evidence="2">cv. AL8/78</strain>
    </source>
</reference>
<accession>A0A453B9M6</accession>
<dbReference type="Proteomes" id="UP000015105">
    <property type="component" value="Chromosome 2D"/>
</dbReference>
<dbReference type="PANTHER" id="PTHR31210:SF47">
    <property type="entry name" value="OS07G0564800 PROTEIN"/>
    <property type="match status" value="1"/>
</dbReference>
<dbReference type="InterPro" id="IPR007877">
    <property type="entry name" value="DUF707"/>
</dbReference>